<evidence type="ECO:0000313" key="1">
    <source>
        <dbReference type="EMBL" id="KAL0935030.1"/>
    </source>
</evidence>
<evidence type="ECO:0000313" key="2">
    <source>
        <dbReference type="Proteomes" id="UP000805649"/>
    </source>
</evidence>
<dbReference type="Proteomes" id="UP000805649">
    <property type="component" value="Unassembled WGS sequence"/>
</dbReference>
<sequence length="284" mass="29147">MHLPRWVFAAIQLVTLASGQTCYWPSGGTASALQPCSVASGNEVAACCFANHYCMTNGLCLSPTEGTWYRGGCTDKDYLKPGCPQICDKDNIVGATPGRHAAVWACASRVFACSSLDNCSKQNFTVGAYRAVMNSALQTDLGNDTASATTTAASTGATSTGTGGTGAASTGTGDASATTCPSIADASQGISTGAAAGIGVGVGLPLAIATGALAFMLLRERKKTRAALASYQMQPGHNQQHYTSPSSPWGKPGGHYVPVAEVHGQQMPTELPENGTQNRHELAH</sequence>
<organism evidence="1 2">
    <name type="scientific">Colletotrichum truncatum</name>
    <name type="common">Anthracnose fungus</name>
    <name type="synonym">Colletotrichum capsici</name>
    <dbReference type="NCBI Taxonomy" id="5467"/>
    <lineage>
        <taxon>Eukaryota</taxon>
        <taxon>Fungi</taxon>
        <taxon>Dikarya</taxon>
        <taxon>Ascomycota</taxon>
        <taxon>Pezizomycotina</taxon>
        <taxon>Sordariomycetes</taxon>
        <taxon>Hypocreomycetidae</taxon>
        <taxon>Glomerellales</taxon>
        <taxon>Glomerellaceae</taxon>
        <taxon>Colletotrichum</taxon>
        <taxon>Colletotrichum truncatum species complex</taxon>
    </lineage>
</organism>
<keyword evidence="2" id="KW-1185">Reference proteome</keyword>
<proteinExistence type="predicted"/>
<comment type="caution">
    <text evidence="1">The sequence shown here is derived from an EMBL/GenBank/DDBJ whole genome shotgun (WGS) entry which is preliminary data.</text>
</comment>
<dbReference type="EMBL" id="VUJX02000006">
    <property type="protein sequence ID" value="KAL0935030.1"/>
    <property type="molecule type" value="Genomic_DNA"/>
</dbReference>
<name>A0ACC3YSV8_COLTU</name>
<accession>A0ACC3YSV8</accession>
<protein>
    <submittedName>
        <fullName evidence="1">Uncharacterized protein</fullName>
    </submittedName>
</protein>
<gene>
    <name evidence="1" type="ORF">CTRU02_209621</name>
</gene>
<reference evidence="1 2" key="1">
    <citation type="journal article" date="2020" name="Phytopathology">
        <title>Genome Sequence Resources of Colletotrichum truncatum, C. plurivorum, C. musicola, and C. sojae: Four Species Pathogenic to Soybean (Glycine max).</title>
        <authorList>
            <person name="Rogerio F."/>
            <person name="Boufleur T.R."/>
            <person name="Ciampi-Guillardi M."/>
            <person name="Sukno S.A."/>
            <person name="Thon M.R."/>
            <person name="Massola Junior N.S."/>
            <person name="Baroncelli R."/>
        </authorList>
    </citation>
    <scope>NUCLEOTIDE SEQUENCE [LARGE SCALE GENOMIC DNA]</scope>
    <source>
        <strain evidence="1 2">CMES1059</strain>
    </source>
</reference>